<evidence type="ECO:0008006" key="3">
    <source>
        <dbReference type="Google" id="ProtNLM"/>
    </source>
</evidence>
<reference evidence="1" key="1">
    <citation type="submission" date="2021-02" db="EMBL/GenBank/DDBJ databases">
        <title>The CRISPR/cas machinery reduction and long-range gene transfer in the hot spring cyanobacterium Synechococcus.</title>
        <authorList>
            <person name="Dvorak P."/>
            <person name="Jahodarova E."/>
            <person name="Hasler P."/>
            <person name="Poulickova A."/>
        </authorList>
    </citation>
    <scope>NUCLEOTIDE SEQUENCE</scope>
    <source>
        <strain evidence="1">Rupite</strain>
    </source>
</reference>
<evidence type="ECO:0000313" key="2">
    <source>
        <dbReference type="Proteomes" id="UP000830835"/>
    </source>
</evidence>
<organism evidence="1 2">
    <name type="scientific">Thermostichus vulcanus str. 'Rupite'</name>
    <dbReference type="NCBI Taxonomy" id="2813851"/>
    <lineage>
        <taxon>Bacteria</taxon>
        <taxon>Bacillati</taxon>
        <taxon>Cyanobacteriota</taxon>
        <taxon>Cyanophyceae</taxon>
        <taxon>Thermostichales</taxon>
        <taxon>Thermostichaceae</taxon>
        <taxon>Thermostichus</taxon>
    </lineage>
</organism>
<comment type="caution">
    <text evidence="1">The sequence shown here is derived from an EMBL/GenBank/DDBJ whole genome shotgun (WGS) entry which is preliminary data.</text>
</comment>
<gene>
    <name evidence="1" type="ORF">JX360_10010</name>
</gene>
<dbReference type="Proteomes" id="UP000830835">
    <property type="component" value="Unassembled WGS sequence"/>
</dbReference>
<evidence type="ECO:0000313" key="1">
    <source>
        <dbReference type="EMBL" id="MCJ2543237.1"/>
    </source>
</evidence>
<proteinExistence type="predicted"/>
<dbReference type="EMBL" id="JAFIRA010000023">
    <property type="protein sequence ID" value="MCJ2543237.1"/>
    <property type="molecule type" value="Genomic_DNA"/>
</dbReference>
<keyword evidence="2" id="KW-1185">Reference proteome</keyword>
<sequence>MDGLMSDNSHSWFPRALVIGAAVVGLSGLPVRAQQITDPSPAQAATNVEPGSPISASFRTQDGVSVRPETVRVFVDGQDVTSQSVITKDFFTYRPAQPLPAGRREVLLEFTNTQGVTRRVTWSFNVGSPIRASIDSVDHNAGNRPLAAGEILLVTVQGTPSSRVTVYLVQDGRQVQTLQAQEVSSGTYVVNALIEAKDTTREGIVVARLENSGQVRFMTAEQPARLIEGATGGVQRLTTQEVSATVSTPASSPLLPQVTNVRDGDRVSGSSFTLQGTTAPNASVRVNVTASTSLGGIISAQQTVANQTVQADAQGRFTVTVRPPIPASGTVYQVNLSATSGSQTSPTVTLRLTQQ</sequence>
<protein>
    <recommendedName>
        <fullName evidence="3">Bacterial Ig domain-containing protein</fullName>
    </recommendedName>
</protein>
<accession>A0ABT0CC08</accession>
<name>A0ABT0CC08_THEVL</name>